<reference evidence="7" key="1">
    <citation type="journal article" date="2021" name="PeerJ">
        <title>Extensive microbial diversity within the chicken gut microbiome revealed by metagenomics and culture.</title>
        <authorList>
            <person name="Gilroy R."/>
            <person name="Ravi A."/>
            <person name="Getino M."/>
            <person name="Pursley I."/>
            <person name="Horton D.L."/>
            <person name="Alikhan N.F."/>
            <person name="Baker D."/>
            <person name="Gharbi K."/>
            <person name="Hall N."/>
            <person name="Watson M."/>
            <person name="Adriaenssens E.M."/>
            <person name="Foster-Nyarko E."/>
            <person name="Jarju S."/>
            <person name="Secka A."/>
            <person name="Antonio M."/>
            <person name="Oren A."/>
            <person name="Chaudhuri R.R."/>
            <person name="La Ragione R."/>
            <person name="Hildebrand F."/>
            <person name="Pallen M.J."/>
        </authorList>
    </citation>
    <scope>NUCLEOTIDE SEQUENCE</scope>
    <source>
        <strain evidence="7">CHK130-7132</strain>
    </source>
</reference>
<dbReference type="PANTHER" id="PTHR11727:SF7">
    <property type="entry name" value="DIMETHYLADENOSINE TRANSFERASE-RELATED"/>
    <property type="match status" value="1"/>
</dbReference>
<gene>
    <name evidence="7" type="primary">erm</name>
    <name evidence="7" type="ORF">H9932_03415</name>
</gene>
<dbReference type="InterPro" id="IPR020598">
    <property type="entry name" value="rRNA_Ade_methylase_Trfase_N"/>
</dbReference>
<keyword evidence="3 5" id="KW-0949">S-adenosyl-L-methionine</keyword>
<evidence type="ECO:0000313" key="8">
    <source>
        <dbReference type="Proteomes" id="UP000823854"/>
    </source>
</evidence>
<feature type="domain" description="Ribosomal RNA adenine methylase transferase N-terminal" evidence="6">
    <location>
        <begin position="25"/>
        <end position="184"/>
    </location>
</feature>
<dbReference type="GO" id="GO:0003723">
    <property type="term" value="F:RNA binding"/>
    <property type="evidence" value="ECO:0007669"/>
    <property type="project" value="UniProtKB-UniRule"/>
</dbReference>
<dbReference type="NCBIfam" id="NF000499">
    <property type="entry name" value="Erm23S_rRNA_broad"/>
    <property type="match status" value="1"/>
</dbReference>
<proteinExistence type="inferred from homology"/>
<dbReference type="Gene3D" id="3.40.50.150">
    <property type="entry name" value="Vaccinia Virus protein VP39"/>
    <property type="match status" value="1"/>
</dbReference>
<dbReference type="GO" id="GO:0005829">
    <property type="term" value="C:cytosol"/>
    <property type="evidence" value="ECO:0007669"/>
    <property type="project" value="TreeGrafter"/>
</dbReference>
<dbReference type="SMART" id="SM00650">
    <property type="entry name" value="rADc"/>
    <property type="match status" value="1"/>
</dbReference>
<dbReference type="AlphaFoldDB" id="A0A9D2Q0K8"/>
<feature type="binding site" evidence="5">
    <location>
        <position position="103"/>
    </location>
    <ligand>
        <name>S-adenosyl-L-methionine</name>
        <dbReference type="ChEBI" id="CHEBI:59789"/>
    </ligand>
</feature>
<dbReference type="SUPFAM" id="SSF53335">
    <property type="entry name" value="S-adenosyl-L-methionine-dependent methyltransferases"/>
    <property type="match status" value="1"/>
</dbReference>
<feature type="binding site" evidence="5">
    <location>
        <position position="88"/>
    </location>
    <ligand>
        <name>S-adenosyl-L-methionine</name>
        <dbReference type="ChEBI" id="CHEBI:59789"/>
    </ligand>
</feature>
<dbReference type="PANTHER" id="PTHR11727">
    <property type="entry name" value="DIMETHYLADENOSINE TRANSFERASE"/>
    <property type="match status" value="1"/>
</dbReference>
<keyword evidence="1 5" id="KW-0489">Methyltransferase</keyword>
<dbReference type="InterPro" id="IPR029063">
    <property type="entry name" value="SAM-dependent_MTases_sf"/>
</dbReference>
<dbReference type="EMBL" id="DWWC01000069">
    <property type="protein sequence ID" value="HJC68715.1"/>
    <property type="molecule type" value="Genomic_DNA"/>
</dbReference>
<feature type="binding site" evidence="5">
    <location>
        <position position="44"/>
    </location>
    <ligand>
        <name>S-adenosyl-L-methionine</name>
        <dbReference type="ChEBI" id="CHEBI:59789"/>
    </ligand>
</feature>
<protein>
    <submittedName>
        <fullName evidence="7">23S ribosomal RNA methyltransferase Erm</fullName>
    </submittedName>
</protein>
<dbReference type="GO" id="GO:0000179">
    <property type="term" value="F:rRNA (adenine-N6,N6-)-dimethyltransferase activity"/>
    <property type="evidence" value="ECO:0007669"/>
    <property type="project" value="UniProtKB-UniRule"/>
</dbReference>
<dbReference type="InterPro" id="IPR001737">
    <property type="entry name" value="KsgA/Erm"/>
</dbReference>
<dbReference type="PROSITE" id="PS51689">
    <property type="entry name" value="SAM_RNA_A_N6_MT"/>
    <property type="match status" value="1"/>
</dbReference>
<evidence type="ECO:0000256" key="4">
    <source>
        <dbReference type="ARBA" id="ARBA00022884"/>
    </source>
</evidence>
<accession>A0A9D2Q0K8</accession>
<dbReference type="Pfam" id="PF00398">
    <property type="entry name" value="RrnaAD"/>
    <property type="match status" value="1"/>
</dbReference>
<evidence type="ECO:0000256" key="3">
    <source>
        <dbReference type="ARBA" id="ARBA00022691"/>
    </source>
</evidence>
<reference evidence="7" key="2">
    <citation type="submission" date="2021-04" db="EMBL/GenBank/DDBJ databases">
        <authorList>
            <person name="Gilroy R."/>
        </authorList>
    </citation>
    <scope>NUCLEOTIDE SEQUENCE</scope>
    <source>
        <strain evidence="7">CHK130-7132</strain>
    </source>
</reference>
<feature type="binding site" evidence="5">
    <location>
        <position position="20"/>
    </location>
    <ligand>
        <name>S-adenosyl-L-methionine</name>
        <dbReference type="ChEBI" id="CHEBI:59789"/>
    </ligand>
</feature>
<comment type="similarity">
    <text evidence="5">Belongs to the class I-like SAM-binding methyltransferase superfamily. rRNA adenine N(6)-methyltransferase family.</text>
</comment>
<sequence length="267" mass="29610">MPRTPHHPRPGAHELGQNYLRDRRTVRRVVELAGRTRGPLVEWGAGDGALTLPLAALARPLEAVEIDERNVAQLLRRVPAHVTVRCTDILRHAPPAGSTLVANLPFHLTTPALKHLLRSPGWLDAVLITQWEVARKRAGVGGATMLTAQWAPWFTTRLEGRIPADAFRPMPAVDAGLLVLHRREQPLLPAGRRRAHHDLVRRVFTGPGRGLEQILRRTGVPAPAVASFLDRHGYDRRGLPRDVDPEHWAELLGTECGRGVGARRRRG</sequence>
<dbReference type="InterPro" id="IPR020596">
    <property type="entry name" value="rRNA_Ade_Mease_Trfase_CS"/>
</dbReference>
<name>A0A9D2Q0K8_9MICO</name>
<evidence type="ECO:0000256" key="2">
    <source>
        <dbReference type="ARBA" id="ARBA00022679"/>
    </source>
</evidence>
<keyword evidence="4 5" id="KW-0694">RNA-binding</keyword>
<comment type="caution">
    <text evidence="7">The sequence shown here is derived from an EMBL/GenBank/DDBJ whole genome shotgun (WGS) entry which is preliminary data.</text>
</comment>
<dbReference type="PROSITE" id="PS01131">
    <property type="entry name" value="RRNA_A_DIMETH"/>
    <property type="match status" value="1"/>
</dbReference>
<evidence type="ECO:0000256" key="5">
    <source>
        <dbReference type="PROSITE-ProRule" id="PRU01026"/>
    </source>
</evidence>
<feature type="binding site" evidence="5">
    <location>
        <position position="18"/>
    </location>
    <ligand>
        <name>S-adenosyl-L-methionine</name>
        <dbReference type="ChEBI" id="CHEBI:59789"/>
    </ligand>
</feature>
<evidence type="ECO:0000259" key="6">
    <source>
        <dbReference type="SMART" id="SM00650"/>
    </source>
</evidence>
<feature type="binding site" evidence="5">
    <location>
        <position position="65"/>
    </location>
    <ligand>
        <name>S-adenosyl-L-methionine</name>
        <dbReference type="ChEBI" id="CHEBI:59789"/>
    </ligand>
</feature>
<keyword evidence="2 5" id="KW-0808">Transferase</keyword>
<evidence type="ECO:0000256" key="1">
    <source>
        <dbReference type="ARBA" id="ARBA00022603"/>
    </source>
</evidence>
<evidence type="ECO:0000313" key="7">
    <source>
        <dbReference type="EMBL" id="HJC68715.1"/>
    </source>
</evidence>
<dbReference type="Proteomes" id="UP000823854">
    <property type="component" value="Unassembled WGS sequence"/>
</dbReference>
<organism evidence="7 8">
    <name type="scientific">Candidatus Brachybacterium intestinipullorum</name>
    <dbReference type="NCBI Taxonomy" id="2838512"/>
    <lineage>
        <taxon>Bacteria</taxon>
        <taxon>Bacillati</taxon>
        <taxon>Actinomycetota</taxon>
        <taxon>Actinomycetes</taxon>
        <taxon>Micrococcales</taxon>
        <taxon>Dermabacteraceae</taxon>
        <taxon>Brachybacterium</taxon>
    </lineage>
</organism>